<protein>
    <submittedName>
        <fullName evidence="3">Uncharacterized protein</fullName>
    </submittedName>
</protein>
<dbReference type="STRING" id="537970.HCAN_0489"/>
<reference evidence="3 4" key="1">
    <citation type="journal article" date="2009" name="J. Bacteriol.">
        <title>Genome sequence of the emerging pathogen Helicobacter canadensis.</title>
        <authorList>
            <person name="Loman N.J."/>
            <person name="Snyder L.A."/>
            <person name="Linton J.D."/>
            <person name="Langdon R."/>
            <person name="Lawson A.J."/>
            <person name="Weinstock G.M."/>
            <person name="Wren B.W."/>
            <person name="Pallen M.J."/>
        </authorList>
    </citation>
    <scope>NUCLEOTIDE SEQUENCE [LARGE SCALE GENOMIC DNA]</scope>
    <source>
        <strain evidence="3 4">MIT 98-5491</strain>
    </source>
</reference>
<keyword evidence="4" id="KW-1185">Reference proteome</keyword>
<keyword evidence="1" id="KW-0175">Coiled coil</keyword>
<gene>
    <name evidence="3" type="ORF">HCAN_0489</name>
</gene>
<dbReference type="HOGENOM" id="CLU_1956564_0_0_7"/>
<evidence type="ECO:0000256" key="1">
    <source>
        <dbReference type="SAM" id="Coils"/>
    </source>
</evidence>
<dbReference type="AlphaFoldDB" id="C5ZYU8"/>
<dbReference type="Gene3D" id="1.20.1270.70">
    <property type="entry name" value="Designed single chain three-helix bundle"/>
    <property type="match status" value="1"/>
</dbReference>
<feature type="coiled-coil region" evidence="1">
    <location>
        <begin position="87"/>
        <end position="114"/>
    </location>
</feature>
<dbReference type="RefSeq" id="WP_006655182.1">
    <property type="nucleotide sequence ID" value="NZ_CM000776.2"/>
</dbReference>
<accession>C5ZYU8</accession>
<feature type="transmembrane region" description="Helical" evidence="2">
    <location>
        <begin position="20"/>
        <end position="47"/>
    </location>
</feature>
<name>C5ZYU8_9HELI</name>
<evidence type="ECO:0000313" key="3">
    <source>
        <dbReference type="EMBL" id="EES89206.1"/>
    </source>
</evidence>
<keyword evidence="2" id="KW-1133">Transmembrane helix</keyword>
<keyword evidence="2" id="KW-0812">Transmembrane</keyword>
<dbReference type="Proteomes" id="UP000007032">
    <property type="component" value="Chromosome"/>
</dbReference>
<keyword evidence="2" id="KW-0472">Membrane</keyword>
<evidence type="ECO:0000313" key="4">
    <source>
        <dbReference type="Proteomes" id="UP000007032"/>
    </source>
</evidence>
<dbReference type="EMBL" id="CM000776">
    <property type="protein sequence ID" value="EES89206.1"/>
    <property type="molecule type" value="Genomic_DNA"/>
</dbReference>
<evidence type="ECO:0000256" key="2">
    <source>
        <dbReference type="SAM" id="Phobius"/>
    </source>
</evidence>
<sequence length="128" mass="14114">MLAPKKNNILSNQKEAAEKAYKYAITMTVFNSLAFGGATVGGFICYFRKSDHSGEQITGLNNTQTYINQETRIQSLDNTVLSLATAIAALNVRIQELDQEVATSNSKILSQQEEIQNLIIRSALTQQT</sequence>
<organism evidence="3 4">
    <name type="scientific">Helicobacter canadensis MIT 98-5491</name>
    <dbReference type="NCBI Taxonomy" id="537970"/>
    <lineage>
        <taxon>Bacteria</taxon>
        <taxon>Pseudomonadati</taxon>
        <taxon>Campylobacterota</taxon>
        <taxon>Epsilonproteobacteria</taxon>
        <taxon>Campylobacterales</taxon>
        <taxon>Helicobacteraceae</taxon>
        <taxon>Helicobacter</taxon>
    </lineage>
</organism>
<proteinExistence type="predicted"/>